<evidence type="ECO:0000313" key="3">
    <source>
        <dbReference type="Proteomes" id="UP000078561"/>
    </source>
</evidence>
<dbReference type="InParanoid" id="A0A168TAQ6"/>
<feature type="compositionally biased region" description="Acidic residues" evidence="1">
    <location>
        <begin position="15"/>
        <end position="24"/>
    </location>
</feature>
<dbReference type="AlphaFoldDB" id="A0A168TAQ6"/>
<protein>
    <submittedName>
        <fullName evidence="2">Uncharacterized protein</fullName>
    </submittedName>
</protein>
<evidence type="ECO:0000313" key="2">
    <source>
        <dbReference type="EMBL" id="SAM09758.1"/>
    </source>
</evidence>
<dbReference type="Proteomes" id="UP000078561">
    <property type="component" value="Unassembled WGS sequence"/>
</dbReference>
<dbReference type="EMBL" id="LT555169">
    <property type="protein sequence ID" value="SAM09758.1"/>
    <property type="molecule type" value="Genomic_DNA"/>
</dbReference>
<feature type="region of interest" description="Disordered" evidence="1">
    <location>
        <begin position="1"/>
        <end position="30"/>
    </location>
</feature>
<organism evidence="2">
    <name type="scientific">Absidia glauca</name>
    <name type="common">Pin mould</name>
    <dbReference type="NCBI Taxonomy" id="4829"/>
    <lineage>
        <taxon>Eukaryota</taxon>
        <taxon>Fungi</taxon>
        <taxon>Fungi incertae sedis</taxon>
        <taxon>Mucoromycota</taxon>
        <taxon>Mucoromycotina</taxon>
        <taxon>Mucoromycetes</taxon>
        <taxon>Mucorales</taxon>
        <taxon>Cunninghamellaceae</taxon>
        <taxon>Absidia</taxon>
    </lineage>
</organism>
<name>A0A168TAQ6_ABSGL</name>
<evidence type="ECO:0000256" key="1">
    <source>
        <dbReference type="SAM" id="MobiDB-lite"/>
    </source>
</evidence>
<accession>A0A168TAQ6</accession>
<sequence>MKDDEGNDDNSNVGDDGDDGDDENDNHSNNVKYAGLQRSLKFGQLPINKQQLMTRISSKSPSFEFTERLTVALAVKYRGDLYGSTLKIKAQSYCLLFNIPGSGSSTNEHLFADVLFYITISETIYAVAMVNEVNQDLQNLMLCTPTYQRHQYVLIPAAYIHQRLSSFTNSKTAKRYYFWHGMICGEPVLNEFQWLDVE</sequence>
<keyword evidence="3" id="KW-1185">Reference proteome</keyword>
<proteinExistence type="predicted"/>
<gene>
    <name evidence="2" type="primary">ABSGL_15460.1 scaffold 16633</name>
</gene>
<reference evidence="2" key="1">
    <citation type="submission" date="2016-04" db="EMBL/GenBank/DDBJ databases">
        <authorList>
            <person name="Evans L.H."/>
            <person name="Alamgir A."/>
            <person name="Owens N."/>
            <person name="Weber N.D."/>
            <person name="Virtaneva K."/>
            <person name="Barbian K."/>
            <person name="Babar A."/>
            <person name="Rosenke K."/>
        </authorList>
    </citation>
    <scope>NUCLEOTIDE SEQUENCE [LARGE SCALE GENOMIC DNA]</scope>
    <source>
        <strain evidence="2">CBS 101.48</strain>
    </source>
</reference>